<evidence type="ECO:0000313" key="5">
    <source>
        <dbReference type="EMBL" id="TRW45709.1"/>
    </source>
</evidence>
<dbReference type="SMART" id="SM00421">
    <property type="entry name" value="HTH_LUXR"/>
    <property type="match status" value="1"/>
</dbReference>
<protein>
    <submittedName>
        <fullName evidence="5">LuxR family transcriptional regulator</fullName>
    </submittedName>
</protein>
<gene>
    <name evidence="5" type="ORF">FJ693_08570</name>
</gene>
<dbReference type="GO" id="GO:0006355">
    <property type="term" value="P:regulation of DNA-templated transcription"/>
    <property type="evidence" value="ECO:0007669"/>
    <property type="project" value="InterPro"/>
</dbReference>
<evidence type="ECO:0000256" key="2">
    <source>
        <dbReference type="ARBA" id="ARBA00023125"/>
    </source>
</evidence>
<dbReference type="AlphaFoldDB" id="A0A552WSX0"/>
<reference evidence="5 6" key="1">
    <citation type="submission" date="2019-07" db="EMBL/GenBank/DDBJ databases">
        <title>Georgenia wutianyii sp. nov. and Georgenia *** sp. nov. isolated from plateau pika (Ochotona curzoniae) in the Qinghai-Tibet plateau of China.</title>
        <authorList>
            <person name="Tian Z."/>
        </authorList>
    </citation>
    <scope>NUCLEOTIDE SEQUENCE [LARGE SCALE GENOMIC DNA]</scope>
    <source>
        <strain evidence="5 6">Z446</strain>
    </source>
</reference>
<dbReference type="Gene3D" id="1.25.40.10">
    <property type="entry name" value="Tetratricopeptide repeat domain"/>
    <property type="match status" value="1"/>
</dbReference>
<dbReference type="SUPFAM" id="SSF46894">
    <property type="entry name" value="C-terminal effector domain of the bipartite response regulators"/>
    <property type="match status" value="1"/>
</dbReference>
<accession>A0A552WSX0</accession>
<evidence type="ECO:0000256" key="3">
    <source>
        <dbReference type="ARBA" id="ARBA00023163"/>
    </source>
</evidence>
<dbReference type="Pfam" id="PF25873">
    <property type="entry name" value="WHD_MalT"/>
    <property type="match status" value="1"/>
</dbReference>
<dbReference type="Pfam" id="PF00196">
    <property type="entry name" value="GerE"/>
    <property type="match status" value="1"/>
</dbReference>
<dbReference type="SUPFAM" id="SSF48452">
    <property type="entry name" value="TPR-like"/>
    <property type="match status" value="1"/>
</dbReference>
<keyword evidence="2" id="KW-0238">DNA-binding</keyword>
<dbReference type="Proteomes" id="UP000318693">
    <property type="component" value="Unassembled WGS sequence"/>
</dbReference>
<name>A0A552WSX0_9MICO</name>
<dbReference type="PANTHER" id="PTHR44688">
    <property type="entry name" value="DNA-BINDING TRANSCRIPTIONAL ACTIVATOR DEVR_DOSR"/>
    <property type="match status" value="1"/>
</dbReference>
<dbReference type="SUPFAM" id="SSF52540">
    <property type="entry name" value="P-loop containing nucleoside triphosphate hydrolases"/>
    <property type="match status" value="1"/>
</dbReference>
<dbReference type="PANTHER" id="PTHR44688:SF16">
    <property type="entry name" value="DNA-BINDING TRANSCRIPTIONAL ACTIVATOR DEVR_DOSR"/>
    <property type="match status" value="1"/>
</dbReference>
<dbReference type="InterPro" id="IPR011990">
    <property type="entry name" value="TPR-like_helical_dom_sf"/>
</dbReference>
<dbReference type="InterPro" id="IPR000792">
    <property type="entry name" value="Tscrpt_reg_LuxR_C"/>
</dbReference>
<feature type="domain" description="HTH luxR-type" evidence="4">
    <location>
        <begin position="641"/>
        <end position="706"/>
    </location>
</feature>
<evidence type="ECO:0000313" key="6">
    <source>
        <dbReference type="Proteomes" id="UP000318693"/>
    </source>
</evidence>
<dbReference type="GO" id="GO:0003677">
    <property type="term" value="F:DNA binding"/>
    <property type="evidence" value="ECO:0007669"/>
    <property type="project" value="UniProtKB-KW"/>
</dbReference>
<dbReference type="InterPro" id="IPR059106">
    <property type="entry name" value="WHD_MalT"/>
</dbReference>
<evidence type="ECO:0000256" key="1">
    <source>
        <dbReference type="ARBA" id="ARBA00023015"/>
    </source>
</evidence>
<dbReference type="InterPro" id="IPR027417">
    <property type="entry name" value="P-loop_NTPase"/>
</dbReference>
<keyword evidence="6" id="KW-1185">Reference proteome</keyword>
<dbReference type="EMBL" id="VJXR01000019">
    <property type="protein sequence ID" value="TRW45709.1"/>
    <property type="molecule type" value="Genomic_DNA"/>
</dbReference>
<dbReference type="InterPro" id="IPR036388">
    <property type="entry name" value="WH-like_DNA-bd_sf"/>
</dbReference>
<keyword evidence="3" id="KW-0804">Transcription</keyword>
<dbReference type="Gene3D" id="3.40.50.300">
    <property type="entry name" value="P-loop containing nucleotide triphosphate hydrolases"/>
    <property type="match status" value="1"/>
</dbReference>
<dbReference type="InterPro" id="IPR016032">
    <property type="entry name" value="Sig_transdc_resp-reg_C-effctor"/>
</dbReference>
<proteinExistence type="predicted"/>
<sequence>MIDAARVSDCRVVGVTAPAGYGKTTLMAQWALTEDRRVAWVSLDRFDDDPAVLLTLLASAFARVAPGNANLVADMSGLCMNGLGRAAPRLATAFRSSPEPFVLMVDDLQELHASDCYDALGVTIGGIPEGSQMVVASRSEQPHLPRLRASGEAVELEGADLALDVAGAEQIFAAAHVRISHEAAAELTARTEGWPVGLHLAAVIAQHNRNQVTPVFGDDRYVADYLYRESLMLLPKRTQRFLRRTAVLDQMSAPLCEAVLGEPGAQARLRALEASNSFLVPLDRRREWFRYHALYREFLLGELRRVEPESIPRLHLRAAGWYQANGSAALAVEHLLNTTERDRCVQMVTEQVLQTYNMGQMSTVQRWFSALGDEAIEGYPPLAVLAGWIAALTGQTAAAERWAAVVDSASFDQAQLDGSASFDSARAMLRAVMCASGPEQMMADASSATAQEPPWSPWRDTALVLAAHAHLLAGHENAAAALFAETITIGTSLGNTDTVVDSAAELALIAMDQGRWSEAAQQVERALAVVDEHRLQDYAVSVLAFAAAARLAVHRGDPDEADRQLTRAMRARPACTEVLPFYAVRARLQLAKIYSVRGDQASARHLVREIDEILLHRPALGALVDQVEVVRQTVAAGTQVRVPGAAPLTGAELRLLPYLQTHLTIGVIGQRLFISRNTVSTEVASIYRKLGVTSRNDAVERATSIGLLGG</sequence>
<evidence type="ECO:0000259" key="4">
    <source>
        <dbReference type="PROSITE" id="PS50043"/>
    </source>
</evidence>
<comment type="caution">
    <text evidence="5">The sequence shown here is derived from an EMBL/GenBank/DDBJ whole genome shotgun (WGS) entry which is preliminary data.</text>
</comment>
<keyword evidence="1" id="KW-0805">Transcription regulation</keyword>
<dbReference type="PROSITE" id="PS50043">
    <property type="entry name" value="HTH_LUXR_2"/>
    <property type="match status" value="1"/>
</dbReference>
<organism evidence="5 6">
    <name type="scientific">Georgenia yuyongxinii</name>
    <dbReference type="NCBI Taxonomy" id="2589797"/>
    <lineage>
        <taxon>Bacteria</taxon>
        <taxon>Bacillati</taxon>
        <taxon>Actinomycetota</taxon>
        <taxon>Actinomycetes</taxon>
        <taxon>Micrococcales</taxon>
        <taxon>Bogoriellaceae</taxon>
        <taxon>Georgenia</taxon>
    </lineage>
</organism>
<dbReference type="Gene3D" id="1.10.10.10">
    <property type="entry name" value="Winged helix-like DNA-binding domain superfamily/Winged helix DNA-binding domain"/>
    <property type="match status" value="1"/>
</dbReference>